<keyword evidence="3" id="KW-1185">Reference proteome</keyword>
<dbReference type="PANTHER" id="PTHR24422:SF8">
    <property type="entry name" value="CHEMOTAXIS PROTEIN"/>
    <property type="match status" value="1"/>
</dbReference>
<dbReference type="RefSeq" id="WP_380013249.1">
    <property type="nucleotide sequence ID" value="NZ_JADIKI010000023.1"/>
</dbReference>
<dbReference type="Pfam" id="PF01739">
    <property type="entry name" value="CheR"/>
    <property type="match status" value="1"/>
</dbReference>
<dbReference type="Proteomes" id="UP001620409">
    <property type="component" value="Unassembled WGS sequence"/>
</dbReference>
<dbReference type="Pfam" id="PF03705">
    <property type="entry name" value="CheR_N"/>
    <property type="match status" value="1"/>
</dbReference>
<dbReference type="InterPro" id="IPR022642">
    <property type="entry name" value="CheR_C"/>
</dbReference>
<evidence type="ECO:0000313" key="3">
    <source>
        <dbReference type="Proteomes" id="UP001620409"/>
    </source>
</evidence>
<reference evidence="2 3" key="1">
    <citation type="submission" date="2020-10" db="EMBL/GenBank/DDBJ databases">
        <title>Phylogeny of dyella-like bacteria.</title>
        <authorList>
            <person name="Fu J."/>
        </authorList>
    </citation>
    <scope>NUCLEOTIDE SEQUENCE [LARGE SCALE GENOMIC DNA]</scope>
    <source>
        <strain evidence="2 3">DHG40</strain>
    </source>
</reference>
<organism evidence="2 3">
    <name type="scientific">Dyella humi</name>
    <dbReference type="NCBI Taxonomy" id="1770547"/>
    <lineage>
        <taxon>Bacteria</taxon>
        <taxon>Pseudomonadati</taxon>
        <taxon>Pseudomonadota</taxon>
        <taxon>Gammaproteobacteria</taxon>
        <taxon>Lysobacterales</taxon>
        <taxon>Rhodanobacteraceae</taxon>
        <taxon>Dyella</taxon>
    </lineage>
</organism>
<gene>
    <name evidence="2" type="ORF">ISP18_14335</name>
</gene>
<sequence>MDASELDSIEVGLFVQALQKRHGYDFGQYAPASLRRRVRLLADQLGCKTISGLTERVLHEPQLLSNVLEGLTVPTSEMFRDPAMFRALREKVFPLLASYPHINIWQAGCAHGQEVYSLAILLEEAGLYDRSQIFATDLSDRALHRASEGIYPVKDAQQWSRNYQAAGGIHSLADYCSAGYKLIKLNQRLRRHVTFAVHNLATDGVFCEAHLILCRNVLIYFSDALQDRALTLFRDSLVRGGFLCLGLRENLNPAPHAQDFSPFDSAMRIYRLATHADGNHA</sequence>
<evidence type="ECO:0000259" key="1">
    <source>
        <dbReference type="PROSITE" id="PS50123"/>
    </source>
</evidence>
<dbReference type="PANTHER" id="PTHR24422">
    <property type="entry name" value="CHEMOTAXIS PROTEIN METHYLTRANSFERASE"/>
    <property type="match status" value="1"/>
</dbReference>
<evidence type="ECO:0000313" key="2">
    <source>
        <dbReference type="EMBL" id="MFK2855776.1"/>
    </source>
</evidence>
<dbReference type="EMBL" id="JADIKI010000023">
    <property type="protein sequence ID" value="MFK2855776.1"/>
    <property type="molecule type" value="Genomic_DNA"/>
</dbReference>
<dbReference type="SUPFAM" id="SSF53335">
    <property type="entry name" value="S-adenosyl-L-methionine-dependent methyltransferases"/>
    <property type="match status" value="1"/>
</dbReference>
<comment type="caution">
    <text evidence="2">The sequence shown here is derived from an EMBL/GenBank/DDBJ whole genome shotgun (WGS) entry which is preliminary data.</text>
</comment>
<accession>A0ABW8INB3</accession>
<dbReference type="InterPro" id="IPR022641">
    <property type="entry name" value="CheR_N"/>
</dbReference>
<protein>
    <submittedName>
        <fullName evidence="2">Protein-glutamate O-methyltransferase CheR</fullName>
    </submittedName>
</protein>
<dbReference type="InterPro" id="IPR050903">
    <property type="entry name" value="Bact_Chemotaxis_MeTrfase"/>
</dbReference>
<dbReference type="InterPro" id="IPR029063">
    <property type="entry name" value="SAM-dependent_MTases_sf"/>
</dbReference>
<feature type="domain" description="CheR-type methyltransferase" evidence="1">
    <location>
        <begin position="1"/>
        <end position="251"/>
    </location>
</feature>
<proteinExistence type="predicted"/>
<dbReference type="SUPFAM" id="SSF47757">
    <property type="entry name" value="Chemotaxis receptor methyltransferase CheR, N-terminal domain"/>
    <property type="match status" value="1"/>
</dbReference>
<dbReference type="PROSITE" id="PS50123">
    <property type="entry name" value="CHER"/>
    <property type="match status" value="1"/>
</dbReference>
<dbReference type="PRINTS" id="PR00996">
    <property type="entry name" value="CHERMTFRASE"/>
</dbReference>
<dbReference type="SMART" id="SM00138">
    <property type="entry name" value="MeTrc"/>
    <property type="match status" value="1"/>
</dbReference>
<dbReference type="Gene3D" id="3.40.50.150">
    <property type="entry name" value="Vaccinia Virus protein VP39"/>
    <property type="match status" value="1"/>
</dbReference>
<dbReference type="InterPro" id="IPR000780">
    <property type="entry name" value="CheR_MeTrfase"/>
</dbReference>
<name>A0ABW8INB3_9GAMM</name>